<dbReference type="GO" id="GO:0016755">
    <property type="term" value="F:aminoacyltransferase activity"/>
    <property type="evidence" value="ECO:0007669"/>
    <property type="project" value="TreeGrafter"/>
</dbReference>
<feature type="transmembrane region" description="Helical" evidence="6">
    <location>
        <begin position="495"/>
        <end position="516"/>
    </location>
</feature>
<feature type="transmembrane region" description="Helical" evidence="6">
    <location>
        <begin position="210"/>
        <end position="232"/>
    </location>
</feature>
<evidence type="ECO:0000259" key="7">
    <source>
        <dbReference type="Pfam" id="PF09924"/>
    </source>
</evidence>
<gene>
    <name evidence="8" type="ORF">V474_06740</name>
</gene>
<evidence type="ECO:0000313" key="9">
    <source>
        <dbReference type="Proteomes" id="UP000052268"/>
    </source>
</evidence>
<dbReference type="InterPro" id="IPR016181">
    <property type="entry name" value="Acyl_CoA_acyltransferase"/>
</dbReference>
<protein>
    <recommendedName>
        <fullName evidence="7">Phosphatidylglycerol lysyltransferase C-terminal domain-containing protein</fullName>
    </recommendedName>
</protein>
<dbReference type="PANTHER" id="PTHR34697:SF2">
    <property type="entry name" value="PHOSPHATIDYLGLYCEROL LYSYLTRANSFERASE"/>
    <property type="match status" value="1"/>
</dbReference>
<evidence type="ECO:0000256" key="5">
    <source>
        <dbReference type="ARBA" id="ARBA00023136"/>
    </source>
</evidence>
<name>A0A0J8A531_9SPHN</name>
<dbReference type="InterPro" id="IPR024320">
    <property type="entry name" value="LPG_synthase_C"/>
</dbReference>
<dbReference type="EMBL" id="JACU01000018">
    <property type="protein sequence ID" value="KMS50510.1"/>
    <property type="molecule type" value="Genomic_DNA"/>
</dbReference>
<dbReference type="GO" id="GO:0055091">
    <property type="term" value="P:phospholipid homeostasis"/>
    <property type="evidence" value="ECO:0007669"/>
    <property type="project" value="TreeGrafter"/>
</dbReference>
<evidence type="ECO:0000256" key="3">
    <source>
        <dbReference type="ARBA" id="ARBA00022692"/>
    </source>
</evidence>
<keyword evidence="9" id="KW-1185">Reference proteome</keyword>
<dbReference type="Pfam" id="PF09924">
    <property type="entry name" value="LPG_synthase_C"/>
    <property type="match status" value="1"/>
</dbReference>
<dbReference type="AlphaFoldDB" id="A0A0J8A531"/>
<reference evidence="8 9" key="1">
    <citation type="journal article" date="2015" name="G3 (Bethesda)">
        <title>Insights into Ongoing Evolution of the Hexachlorocyclohexane Catabolic Pathway from Comparative Genomics of Ten Sphingomonadaceae Strains.</title>
        <authorList>
            <person name="Pearce S.L."/>
            <person name="Oakeshott J.G."/>
            <person name="Pandey G."/>
        </authorList>
    </citation>
    <scope>NUCLEOTIDE SEQUENCE [LARGE SCALE GENOMIC DNA]</scope>
    <source>
        <strain evidence="8 9">LL02</strain>
    </source>
</reference>
<feature type="transmembrane region" description="Helical" evidence="6">
    <location>
        <begin position="325"/>
        <end position="347"/>
    </location>
</feature>
<keyword evidence="5 6" id="KW-0472">Membrane</keyword>
<feature type="transmembrane region" description="Helical" evidence="6">
    <location>
        <begin position="89"/>
        <end position="108"/>
    </location>
</feature>
<evidence type="ECO:0000256" key="4">
    <source>
        <dbReference type="ARBA" id="ARBA00022989"/>
    </source>
</evidence>
<evidence type="ECO:0000256" key="1">
    <source>
        <dbReference type="ARBA" id="ARBA00004651"/>
    </source>
</evidence>
<keyword evidence="2" id="KW-1003">Cell membrane</keyword>
<feature type="transmembrane region" description="Helical" evidence="6">
    <location>
        <begin position="128"/>
        <end position="153"/>
    </location>
</feature>
<keyword evidence="4 6" id="KW-1133">Transmembrane helix</keyword>
<evidence type="ECO:0000256" key="2">
    <source>
        <dbReference type="ARBA" id="ARBA00022475"/>
    </source>
</evidence>
<feature type="transmembrane region" description="Helical" evidence="6">
    <location>
        <begin position="395"/>
        <end position="414"/>
    </location>
</feature>
<dbReference type="PANTHER" id="PTHR34697">
    <property type="entry name" value="PHOSPHATIDYLGLYCEROL LYSYLTRANSFERASE"/>
    <property type="match status" value="1"/>
</dbReference>
<dbReference type="PATRIC" id="fig|1114963.3.peg.4999"/>
<feature type="transmembrane region" description="Helical" evidence="6">
    <location>
        <begin position="280"/>
        <end position="304"/>
    </location>
</feature>
<comment type="subcellular location">
    <subcellularLocation>
        <location evidence="1">Cell membrane</location>
        <topology evidence="1">Multi-pass membrane protein</topology>
    </subcellularLocation>
</comment>
<feature type="transmembrane region" description="Helical" evidence="6">
    <location>
        <begin position="239"/>
        <end position="260"/>
    </location>
</feature>
<dbReference type="SUPFAM" id="SSF55729">
    <property type="entry name" value="Acyl-CoA N-acyltransferases (Nat)"/>
    <property type="match status" value="1"/>
</dbReference>
<comment type="caution">
    <text evidence="8">The sequence shown here is derived from an EMBL/GenBank/DDBJ whole genome shotgun (WGS) entry which is preliminary data.</text>
</comment>
<dbReference type="Proteomes" id="UP000052268">
    <property type="component" value="Unassembled WGS sequence"/>
</dbReference>
<dbReference type="GO" id="GO:0005886">
    <property type="term" value="C:plasma membrane"/>
    <property type="evidence" value="ECO:0007669"/>
    <property type="project" value="UniProtKB-SubCell"/>
</dbReference>
<feature type="domain" description="Phosphatidylglycerol lysyltransferase C-terminal" evidence="7">
    <location>
        <begin position="539"/>
        <end position="828"/>
    </location>
</feature>
<dbReference type="NCBIfam" id="NF033480">
    <property type="entry name" value="bifunc_MprF"/>
    <property type="match status" value="1"/>
</dbReference>
<feature type="transmembrane region" description="Helical" evidence="6">
    <location>
        <begin position="453"/>
        <end position="474"/>
    </location>
</feature>
<feature type="transmembrane region" description="Helical" evidence="6">
    <location>
        <begin position="367"/>
        <end position="388"/>
    </location>
</feature>
<proteinExistence type="predicted"/>
<feature type="transmembrane region" description="Helical" evidence="6">
    <location>
        <begin position="53"/>
        <end position="77"/>
    </location>
</feature>
<evidence type="ECO:0000256" key="6">
    <source>
        <dbReference type="SAM" id="Phobius"/>
    </source>
</evidence>
<sequence>MRGLVGLIERRRRLVTLGVVLAVIALGFAALDALTHEIRYSQVRAAVHALTPAQIVLALGFTAASYLALTFYDYLALRIVGRPLPWRTAALASFTSYTLSHNLGLSLLTGGSARYRIYVAAGLDGPDVARVVALAAGNFWAGIITIAGAAMLLHPGRLDLPGVSLGAGPTHLAGAAMMAFMAALVIAAARAKGPLRVLGISLPVPRPGQIMAQIGIGFVDLSCAAAALFVLLPGAAPALLPAFVLAYALGIVVALISHVPGGLGVFEAVVLAIVPGDRTALFAALIAYRLVYYLLPLVLAALLLAWHESRRSRRLAQLVGGMQTLATSLSPLLLSCSAFLGGGMLLLSGSLPAIHARMGLLADFLPLPFIEASHIAASLVGTALLLLAPGLYRRLDGACLATRLLLVAGAFFSLTKGIDYEEAAACLGLAGLLQLTRGAFYRRTALTETPLTAGWLAAVGMVGGLALWAGMFAYRHIPYDDDLWWKFALQANAPRYLRAALACAVFLAGFALWRLFAPSASRPHGESVEEAGPAIRAIMATSGRTEAMLALTGDKRFLVSAARDAFIMYQVKGSSWVVMGDPVGAEQSWGELLWAIRDLSHRQQGRLMLYEVSPAALDLAIGMGLQIVKYGEEAIVDLPAFELGTPQLRSVRKSERVAAKAGATLRVVPAGAVPVILDELEAISAEWMAAKGHREKGFSLGSFEREYLCNFDVALVMVEGRIVAFANLWLTRDKAEASVDLMRHRADAPRGTMDFLFANLLVWAKARGYRRFTLGQVPLSGIDGRHLAPAWAKAAALVFRHGESFYGFRGLRGYKEKFAPRWEPRYVAGPHGIGLIQGLHDVSRLIGSGPAAGPAAVRHAAQVSVSFPVHTRPLERMLPA</sequence>
<feature type="transmembrane region" description="Helical" evidence="6">
    <location>
        <begin position="165"/>
        <end position="190"/>
    </location>
</feature>
<accession>A0A0J8A531</accession>
<evidence type="ECO:0000313" key="8">
    <source>
        <dbReference type="EMBL" id="KMS50510.1"/>
    </source>
</evidence>
<dbReference type="InterPro" id="IPR051211">
    <property type="entry name" value="PG_lysyltransferase"/>
</dbReference>
<keyword evidence="3 6" id="KW-0812">Transmembrane</keyword>
<organism evidence="8 9">
    <name type="scientific">Novosphingobium barchaimii LL02</name>
    <dbReference type="NCBI Taxonomy" id="1114963"/>
    <lineage>
        <taxon>Bacteria</taxon>
        <taxon>Pseudomonadati</taxon>
        <taxon>Pseudomonadota</taxon>
        <taxon>Alphaproteobacteria</taxon>
        <taxon>Sphingomonadales</taxon>
        <taxon>Sphingomonadaceae</taxon>
        <taxon>Novosphingobium</taxon>
    </lineage>
</organism>